<reference evidence="1" key="1">
    <citation type="submission" date="2018-05" db="EMBL/GenBank/DDBJ databases">
        <authorList>
            <person name="Lanie J.A."/>
            <person name="Ng W.-L."/>
            <person name="Kazmierczak K.M."/>
            <person name="Andrzejewski T.M."/>
            <person name="Davidsen T.M."/>
            <person name="Wayne K.J."/>
            <person name="Tettelin H."/>
            <person name="Glass J.I."/>
            <person name="Rusch D."/>
            <person name="Podicherti R."/>
            <person name="Tsui H.-C.T."/>
            <person name="Winkler M.E."/>
        </authorList>
    </citation>
    <scope>NUCLEOTIDE SEQUENCE</scope>
</reference>
<evidence type="ECO:0000313" key="1">
    <source>
        <dbReference type="EMBL" id="SVA61166.1"/>
    </source>
</evidence>
<dbReference type="EMBL" id="UINC01014322">
    <property type="protein sequence ID" value="SVA61166.1"/>
    <property type="molecule type" value="Genomic_DNA"/>
</dbReference>
<gene>
    <name evidence="1" type="ORF">METZ01_LOCUS114020</name>
</gene>
<organism evidence="1">
    <name type="scientific">marine metagenome</name>
    <dbReference type="NCBI Taxonomy" id="408172"/>
    <lineage>
        <taxon>unclassified sequences</taxon>
        <taxon>metagenomes</taxon>
        <taxon>ecological metagenomes</taxon>
    </lineage>
</organism>
<accession>A0A381X8T4</accession>
<dbReference type="AlphaFoldDB" id="A0A381X8T4"/>
<proteinExistence type="predicted"/>
<dbReference type="PROSITE" id="PS51257">
    <property type="entry name" value="PROKAR_LIPOPROTEIN"/>
    <property type="match status" value="1"/>
</dbReference>
<sequence>MKHLLLTTIAAVVLVGCRSPKPPGISIHDADVEAGDPLVFHVTGRLQIPADDGQQGVATDGKYVYVQNTQQLFKYDLNGKLVKAGPKLMLHHGGIVYVKGLVYAAVSGCDSNGTNQHRVHVYNAQSLALIEKHDVGAHFTVCAGGITHHKGHFFVAESFFDDEHLDKIVEFDASFQHIKDYRIEFKSPYGIQGLEYLPGTDQFQVHSHGKVFYRINGRFESHSLISGQANFELQDLARLDAKTLVVNNRQAQTLEFVKLARYPD</sequence>
<name>A0A381X8T4_9ZZZZ</name>
<protein>
    <submittedName>
        <fullName evidence="1">Uncharacterized protein</fullName>
    </submittedName>
</protein>
<dbReference type="SUPFAM" id="SSF63825">
    <property type="entry name" value="YWTD domain"/>
    <property type="match status" value="1"/>
</dbReference>